<accession>A0ABQ5JXU3</accession>
<feature type="region of interest" description="Disordered" evidence="1">
    <location>
        <begin position="815"/>
        <end position="853"/>
    </location>
</feature>
<feature type="compositionally biased region" description="Basic and acidic residues" evidence="1">
    <location>
        <begin position="815"/>
        <end position="830"/>
    </location>
</feature>
<feature type="compositionally biased region" description="Basic and acidic residues" evidence="1">
    <location>
        <begin position="1820"/>
        <end position="1829"/>
    </location>
</feature>
<organism evidence="2 3">
    <name type="scientific">Aduncisulcus paluster</name>
    <dbReference type="NCBI Taxonomy" id="2918883"/>
    <lineage>
        <taxon>Eukaryota</taxon>
        <taxon>Metamonada</taxon>
        <taxon>Carpediemonas-like organisms</taxon>
        <taxon>Aduncisulcus</taxon>
    </lineage>
</organism>
<feature type="compositionally biased region" description="Basic and acidic residues" evidence="1">
    <location>
        <begin position="1"/>
        <end position="12"/>
    </location>
</feature>
<gene>
    <name evidence="2" type="ORF">ADUPG1_011016</name>
</gene>
<feature type="compositionally biased region" description="Basic and acidic residues" evidence="1">
    <location>
        <begin position="1441"/>
        <end position="1464"/>
    </location>
</feature>
<feature type="compositionally biased region" description="Basic and acidic residues" evidence="1">
    <location>
        <begin position="1343"/>
        <end position="1357"/>
    </location>
</feature>
<name>A0ABQ5JXU3_9EUKA</name>
<feature type="region of interest" description="Disordered" evidence="1">
    <location>
        <begin position="1530"/>
        <end position="1586"/>
    </location>
</feature>
<feature type="compositionally biased region" description="Low complexity" evidence="1">
    <location>
        <begin position="841"/>
        <end position="853"/>
    </location>
</feature>
<feature type="compositionally biased region" description="Basic and acidic residues" evidence="1">
    <location>
        <begin position="19"/>
        <end position="32"/>
    </location>
</feature>
<sequence>MVETASKYRIDRSSGGGRTELEESKVHQRNVDGNNRDRMVKVGVCDAECVQIFNVWEKSEEELIAEEEALFMQDVHNASEDTHFGLRISRDIKEEEGDSSKQSTGTVLEDQYAFLTREYIQEEREVYANKSDAMIGSVNTLNNTAFLDECYHCECIRKINWKKTIEKEITRLDGSFHTVTLVSSAFIEEGIVIMIFDGEDYYVKLFGESSKLDSELLLIPFVPFTFFLEAIGYSSSSSSSSPKKCAGVVSVEGDVRILDIIISSLSDKTTTQAVPKTMISFIPISSFSSSSSASVVGSGASTLSATSALMKSTPLSSTFPFLSFPSSSLASSSSSPSLSWVSICDGLIFSLCDGILRCGSDIIHERVFNALFYSPCLIFSTEDGNVFVCLIDNGERRGEYPSREESMVDQGETSSECWQMLLAHMFANPLYLITEEVDTNAPLFCISKEVCEPGVVFSTIIPPSNDYMIDDLSSSKSGHTSLVKKHSEAIESPMFDSATAEVNLSSSSSTPMPPLPSASVVGSGASTLSATSALMKSTPLSSTFPFLSFPSSSLASSSSSPSLSWVSICDGLIFSLCDGILRCGSDIIHERVFNALFYSPCLIFSTEDGNVFVCLIDNGERRGEYPSREESMVDQGETSSECWQMLLAHMFANPLYLITEEVDTNAPLFCISKEVCEPGVVFSTIIPPSNDYMIDDLSSSKSGHTSLVKKHSEAIESPMFDSATAEVNLSSSSSTPMPPLPSISVCVDRGSTQTVYPRSLALPSLLSILIAFFRHTQKEELQEEHMINKEDAELGGEVSCECMLIEEDIEKEKLHEQRKKERKEIKMKEKLARKKQKQQNQSVSSISSTSTYSSSFSQYSTISTTEQNDTYTPVLFSSFSVTPDHLKILSHNLTHIQQQTRIPFLSLLLVMNTFFGAGFCSSISRSASASIDDDSASTIGLVLHTIAHFHTDDELFRFLSVEDPRISLAVAGNSQKNNTVVVGVSGGMSGESFVEPVDTGFSFVDKNRLARAFTRDELSFLTHCCTFLYGLCLECKHHKSSLFIQYTKELLNVGLGKRKGIAVVLVNTCIDICNNELSDIIQSRTVAKDEEIKELEGRGVEMDRFDESSGTSEEKEEEDSEEVRTKEFERNNPLYAFSSLDPMLLFSSSGPPSDLTSNYADSDVFSTFSPHPSLVSLLSTLLPLTLTLSVSLTQLLHSLFVFRPLREAQRLLKLFANVLGCGQGVAERVSSMYELASPSSSQDVITLSTNRPSSHALHRSSVTLSSYTALLSLGLLEEAIICVVEREKHHLNIRGCNMVDVLRRAQEGAVSERVLPFAWRKKCPGDIGPSGPIVYTLKSQSIAERKKGKEKKKEKSAKNKKKKEGQALFEEPSHPSIRSCLLSNLSQRSHIYVDAVEMIRPWEKERNVGKSQSQSQPHRDTEDNQDEEEERGRENISSPFHAHDIASQDKSSQDKSSQDKSRERIVRRREALSFSSRLFLKVASGDVNGAIIDCVKESKQDLGIIVQTIYILKLIEEQRQQALREKEKKMKKRREEEEEEEEEGELLTRTSEERVRKEREIQSDVISREEEEKKESSSSVSIIGNGKKEGSKVESIGSFNWEKVSEMLDSPIFEPSFDHKAAISAIAEARIPSYLAQLGISSTYSVSKDEEEEEDGDTFSKVIGKIKAKGHVHLGEGSESEATSVVESAEVVESMHKQQDKNVLSSLLGLMGKMVHSLHISECILWVRRLSVVYINELSCSNGVMEVFKGQYDVEKMRTSLRCLSLTGCVVLCARFVDELLAVSKRYIQKKIKMDSKISVLQEKVLELQQIVKRERIEREEREMKEEHGKKSRKSKKPRKTKNENFLAKAMAELESLALSDEEIERLTDVAEILSIIGYEEHAHDMKCCFNFKKQASLFF</sequence>
<feature type="region of interest" description="Disordered" evidence="1">
    <location>
        <begin position="1820"/>
        <end position="1842"/>
    </location>
</feature>
<feature type="compositionally biased region" description="Basic and acidic residues" evidence="1">
    <location>
        <begin position="1550"/>
        <end position="1576"/>
    </location>
</feature>
<feature type="region of interest" description="Disordered" evidence="1">
    <location>
        <begin position="1099"/>
        <end position="1126"/>
    </location>
</feature>
<evidence type="ECO:0000313" key="2">
    <source>
        <dbReference type="EMBL" id="GKT16979.1"/>
    </source>
</evidence>
<dbReference type="EMBL" id="BQXS01011807">
    <property type="protein sequence ID" value="GKT16979.1"/>
    <property type="molecule type" value="Genomic_DNA"/>
</dbReference>
<feature type="region of interest" description="Disordered" evidence="1">
    <location>
        <begin position="1"/>
        <end position="32"/>
    </location>
</feature>
<proteinExistence type="predicted"/>
<dbReference type="PANTHER" id="PTHR48176">
    <property type="entry name" value="DDRGK DOMAIN-CONTAINING PROTEIN 1"/>
    <property type="match status" value="1"/>
</dbReference>
<dbReference type="Proteomes" id="UP001057375">
    <property type="component" value="Unassembled WGS sequence"/>
</dbReference>
<feature type="region of interest" description="Disordered" evidence="1">
    <location>
        <begin position="1405"/>
        <end position="1464"/>
    </location>
</feature>
<comment type="caution">
    <text evidence="2">The sequence shown here is derived from an EMBL/GenBank/DDBJ whole genome shotgun (WGS) entry which is preliminary data.</text>
</comment>
<dbReference type="InterPro" id="IPR050899">
    <property type="entry name" value="DDRGK_domain-containing"/>
</dbReference>
<protein>
    <submittedName>
        <fullName evidence="2">Uncharacterized protein</fullName>
    </submittedName>
</protein>
<dbReference type="PANTHER" id="PTHR48176:SF1">
    <property type="entry name" value="DDRGK DOMAIN-CONTAINING PROTEIN 1"/>
    <property type="match status" value="1"/>
</dbReference>
<feature type="compositionally biased region" description="Basic residues" evidence="1">
    <location>
        <begin position="1830"/>
        <end position="1840"/>
    </location>
</feature>
<keyword evidence="3" id="KW-1185">Reference proteome</keyword>
<feature type="region of interest" description="Disordered" evidence="1">
    <location>
        <begin position="1343"/>
        <end position="1373"/>
    </location>
</feature>
<reference evidence="2" key="1">
    <citation type="submission" date="2022-03" db="EMBL/GenBank/DDBJ databases">
        <title>Draft genome sequence of Aduncisulcus paluster, a free-living microaerophilic Fornicata.</title>
        <authorList>
            <person name="Yuyama I."/>
            <person name="Kume K."/>
            <person name="Tamura T."/>
            <person name="Inagaki Y."/>
            <person name="Hashimoto T."/>
        </authorList>
    </citation>
    <scope>NUCLEOTIDE SEQUENCE</scope>
    <source>
        <strain evidence="2">NY0171</strain>
    </source>
</reference>
<evidence type="ECO:0000313" key="3">
    <source>
        <dbReference type="Proteomes" id="UP001057375"/>
    </source>
</evidence>
<feature type="compositionally biased region" description="Acidic residues" evidence="1">
    <location>
        <begin position="1536"/>
        <end position="1545"/>
    </location>
</feature>
<evidence type="ECO:0000256" key="1">
    <source>
        <dbReference type="SAM" id="MobiDB-lite"/>
    </source>
</evidence>